<dbReference type="InterPro" id="IPR051446">
    <property type="entry name" value="HTH_trans_reg/aminotransferase"/>
</dbReference>
<evidence type="ECO:0000256" key="4">
    <source>
        <dbReference type="ARBA" id="ARBA00023163"/>
    </source>
</evidence>
<protein>
    <recommendedName>
        <fullName evidence="5">HTH gntR-type domain-containing protein</fullName>
    </recommendedName>
</protein>
<dbReference type="InterPro" id="IPR036390">
    <property type="entry name" value="WH_DNA-bd_sf"/>
</dbReference>
<dbReference type="PANTHER" id="PTHR46577">
    <property type="entry name" value="HTH-TYPE TRANSCRIPTIONAL REGULATORY PROTEIN GABR"/>
    <property type="match status" value="1"/>
</dbReference>
<sequence length="172" mass="19099">MLRKQCPQREITLQRADTLPLYQQLVEQIREYIRSGALLAGARLPTVRQLASEHGLTRLTVHTAYAELQAEGLIESVVGRGTFVCEALPIPTGLHSGVRLARAQPPPEWLSQGVLADMMRLSEQSEIISFAQVTPAFETYPTVEFQRAMRAVLEMPCALGYGPTQGELVLRE</sequence>
<dbReference type="GO" id="GO:0003677">
    <property type="term" value="F:DNA binding"/>
    <property type="evidence" value="ECO:0007669"/>
    <property type="project" value="UniProtKB-KW"/>
</dbReference>
<keyword evidence="7" id="KW-1185">Reference proteome</keyword>
<keyword evidence="1" id="KW-0663">Pyridoxal phosphate</keyword>
<feature type="domain" description="HTH gntR-type" evidence="5">
    <location>
        <begin position="19"/>
        <end position="87"/>
    </location>
</feature>
<dbReference type="AlphaFoldDB" id="A0A402ATS4"/>
<accession>A0A402ATS4</accession>
<evidence type="ECO:0000256" key="1">
    <source>
        <dbReference type="ARBA" id="ARBA00022898"/>
    </source>
</evidence>
<dbReference type="PROSITE" id="PS50949">
    <property type="entry name" value="HTH_GNTR"/>
    <property type="match status" value="1"/>
</dbReference>
<dbReference type="InterPro" id="IPR015421">
    <property type="entry name" value="PyrdxlP-dep_Trfase_major"/>
</dbReference>
<proteinExistence type="predicted"/>
<dbReference type="InterPro" id="IPR015422">
    <property type="entry name" value="PyrdxlP-dep_Trfase_small"/>
</dbReference>
<gene>
    <name evidence="6" type="ORF">KDK_62650</name>
</gene>
<dbReference type="EMBL" id="BIFS01000002">
    <property type="protein sequence ID" value="GCE22465.1"/>
    <property type="molecule type" value="Genomic_DNA"/>
</dbReference>
<reference evidence="7" key="1">
    <citation type="submission" date="2018-12" db="EMBL/GenBank/DDBJ databases">
        <title>Tengunoibacter tsumagoiensis gen. nov., sp. nov., Dictyobacter kobayashii sp. nov., D. alpinus sp. nov., and D. joshuensis sp. nov. and description of Dictyobacteraceae fam. nov. within the order Ktedonobacterales isolated from Tengu-no-mugimeshi.</title>
        <authorList>
            <person name="Wang C.M."/>
            <person name="Zheng Y."/>
            <person name="Sakai Y."/>
            <person name="Toyoda A."/>
            <person name="Minakuchi Y."/>
            <person name="Abe K."/>
            <person name="Yokota A."/>
            <person name="Yabe S."/>
        </authorList>
    </citation>
    <scope>NUCLEOTIDE SEQUENCE [LARGE SCALE GENOMIC DNA]</scope>
    <source>
        <strain evidence="7">Uno11</strain>
    </source>
</reference>
<dbReference type="Gene3D" id="3.40.640.10">
    <property type="entry name" value="Type I PLP-dependent aspartate aminotransferase-like (Major domain)"/>
    <property type="match status" value="1"/>
</dbReference>
<evidence type="ECO:0000313" key="6">
    <source>
        <dbReference type="EMBL" id="GCE22465.1"/>
    </source>
</evidence>
<dbReference type="GO" id="GO:0003700">
    <property type="term" value="F:DNA-binding transcription factor activity"/>
    <property type="evidence" value="ECO:0007669"/>
    <property type="project" value="InterPro"/>
</dbReference>
<dbReference type="SMART" id="SM00345">
    <property type="entry name" value="HTH_GNTR"/>
    <property type="match status" value="1"/>
</dbReference>
<dbReference type="Gene3D" id="1.10.10.10">
    <property type="entry name" value="Winged helix-like DNA-binding domain superfamily/Winged helix DNA-binding domain"/>
    <property type="match status" value="1"/>
</dbReference>
<evidence type="ECO:0000256" key="3">
    <source>
        <dbReference type="ARBA" id="ARBA00023125"/>
    </source>
</evidence>
<keyword evidence="3" id="KW-0238">DNA-binding</keyword>
<dbReference type="Gene3D" id="3.90.1150.10">
    <property type="entry name" value="Aspartate Aminotransferase, domain 1"/>
    <property type="match status" value="1"/>
</dbReference>
<dbReference type="InterPro" id="IPR036388">
    <property type="entry name" value="WH-like_DNA-bd_sf"/>
</dbReference>
<dbReference type="PANTHER" id="PTHR46577:SF2">
    <property type="entry name" value="TRANSCRIPTIONAL REGULATORY PROTEIN"/>
    <property type="match status" value="1"/>
</dbReference>
<dbReference type="PRINTS" id="PR00035">
    <property type="entry name" value="HTHGNTR"/>
</dbReference>
<evidence type="ECO:0000313" key="7">
    <source>
        <dbReference type="Proteomes" id="UP000287188"/>
    </source>
</evidence>
<dbReference type="CDD" id="cd07377">
    <property type="entry name" value="WHTH_GntR"/>
    <property type="match status" value="1"/>
</dbReference>
<comment type="caution">
    <text evidence="6">The sequence shown here is derived from an EMBL/GenBank/DDBJ whole genome shotgun (WGS) entry which is preliminary data.</text>
</comment>
<evidence type="ECO:0000259" key="5">
    <source>
        <dbReference type="PROSITE" id="PS50949"/>
    </source>
</evidence>
<keyword evidence="2" id="KW-0805">Transcription regulation</keyword>
<dbReference type="Proteomes" id="UP000287188">
    <property type="component" value="Unassembled WGS sequence"/>
</dbReference>
<name>A0A402ATS4_9CHLR</name>
<dbReference type="SUPFAM" id="SSF46785">
    <property type="entry name" value="Winged helix' DNA-binding domain"/>
    <property type="match status" value="1"/>
</dbReference>
<organism evidence="6 7">
    <name type="scientific">Dictyobacter kobayashii</name>
    <dbReference type="NCBI Taxonomy" id="2014872"/>
    <lineage>
        <taxon>Bacteria</taxon>
        <taxon>Bacillati</taxon>
        <taxon>Chloroflexota</taxon>
        <taxon>Ktedonobacteria</taxon>
        <taxon>Ktedonobacterales</taxon>
        <taxon>Dictyobacteraceae</taxon>
        <taxon>Dictyobacter</taxon>
    </lineage>
</organism>
<dbReference type="InterPro" id="IPR000524">
    <property type="entry name" value="Tscrpt_reg_HTH_GntR"/>
</dbReference>
<dbReference type="Pfam" id="PF00392">
    <property type="entry name" value="GntR"/>
    <property type="match status" value="1"/>
</dbReference>
<evidence type="ECO:0000256" key="2">
    <source>
        <dbReference type="ARBA" id="ARBA00023015"/>
    </source>
</evidence>
<keyword evidence="4" id="KW-0804">Transcription</keyword>